<dbReference type="InterPro" id="IPR000653">
    <property type="entry name" value="DegT/StrS_aminotransferase"/>
</dbReference>
<dbReference type="InterPro" id="IPR015421">
    <property type="entry name" value="PyrdxlP-dep_Trfase_major"/>
</dbReference>
<proteinExistence type="inferred from homology"/>
<organism evidence="3 4">
    <name type="scientific">Pectobacterium parmentieri</name>
    <dbReference type="NCBI Taxonomy" id="1905730"/>
    <lineage>
        <taxon>Bacteria</taxon>
        <taxon>Pseudomonadati</taxon>
        <taxon>Pseudomonadota</taxon>
        <taxon>Gammaproteobacteria</taxon>
        <taxon>Enterobacterales</taxon>
        <taxon>Pectobacteriaceae</taxon>
        <taxon>Pectobacterium</taxon>
    </lineage>
</organism>
<evidence type="ECO:0008006" key="5">
    <source>
        <dbReference type="Google" id="ProtNLM"/>
    </source>
</evidence>
<dbReference type="PATRIC" id="fig|1166016.3.peg.3070"/>
<dbReference type="EMBL" id="CP003415">
    <property type="protein sequence ID" value="AFI91103.1"/>
    <property type="molecule type" value="Genomic_DNA"/>
</dbReference>
<evidence type="ECO:0000256" key="2">
    <source>
        <dbReference type="ARBA" id="ARBA00037999"/>
    </source>
</evidence>
<dbReference type="Pfam" id="PF01041">
    <property type="entry name" value="DegT_DnrJ_EryC1"/>
    <property type="match status" value="1"/>
</dbReference>
<dbReference type="AlphaFoldDB" id="A0A0H3IB23"/>
<dbReference type="PANTHER" id="PTHR30244">
    <property type="entry name" value="TRANSAMINASE"/>
    <property type="match status" value="1"/>
</dbReference>
<dbReference type="RefSeq" id="WP_014700637.1">
    <property type="nucleotide sequence ID" value="NC_017845.1"/>
</dbReference>
<dbReference type="KEGG" id="pec:W5S_3020"/>
<dbReference type="PANTHER" id="PTHR30244:SF34">
    <property type="entry name" value="DTDP-4-AMINO-4,6-DIDEOXYGALACTOSE TRANSAMINASE"/>
    <property type="match status" value="1"/>
</dbReference>
<dbReference type="InterPro" id="IPR015424">
    <property type="entry name" value="PyrdxlP-dep_Trfase"/>
</dbReference>
<keyword evidence="1" id="KW-0663">Pyridoxal phosphate</keyword>
<evidence type="ECO:0000256" key="1">
    <source>
        <dbReference type="ARBA" id="ARBA00022898"/>
    </source>
</evidence>
<evidence type="ECO:0000313" key="3">
    <source>
        <dbReference type="EMBL" id="AFI91103.1"/>
    </source>
</evidence>
<dbReference type="GO" id="GO:0008483">
    <property type="term" value="F:transaminase activity"/>
    <property type="evidence" value="ECO:0007669"/>
    <property type="project" value="TreeGrafter"/>
</dbReference>
<dbReference type="eggNOG" id="COG0399">
    <property type="taxonomic scope" value="Bacteria"/>
</dbReference>
<sequence>MTQGPYVPAFEKKVADYCKVKHVLAVNSATSALHIACLALGLGKGDWLWTTPITFVASSNCALYCGAQVDFIDINVETYNIDIDKLEKNW</sequence>
<dbReference type="Proteomes" id="UP000008044">
    <property type="component" value="Chromosome"/>
</dbReference>
<dbReference type="GO" id="GO:0030170">
    <property type="term" value="F:pyridoxal phosphate binding"/>
    <property type="evidence" value="ECO:0007669"/>
    <property type="project" value="TreeGrafter"/>
</dbReference>
<evidence type="ECO:0000313" key="4">
    <source>
        <dbReference type="Proteomes" id="UP000008044"/>
    </source>
</evidence>
<gene>
    <name evidence="3" type="ordered locus">W5S_3020</name>
</gene>
<dbReference type="STRING" id="1905730.W5S_3020"/>
<protein>
    <recommendedName>
        <fullName evidence="5">UDP-4-amino-4, 6-dideoxy-N-acetyl-beta-L-altrosamine transaminase</fullName>
    </recommendedName>
</protein>
<dbReference type="HOGENOM" id="CLU_2438151_0_0_6"/>
<dbReference type="Gene3D" id="3.40.640.10">
    <property type="entry name" value="Type I PLP-dependent aspartate aminotransferase-like (Major domain)"/>
    <property type="match status" value="1"/>
</dbReference>
<dbReference type="SUPFAM" id="SSF53383">
    <property type="entry name" value="PLP-dependent transferases"/>
    <property type="match status" value="1"/>
</dbReference>
<name>A0A0H3IB23_PECPM</name>
<dbReference type="GO" id="GO:0000271">
    <property type="term" value="P:polysaccharide biosynthetic process"/>
    <property type="evidence" value="ECO:0007669"/>
    <property type="project" value="TreeGrafter"/>
</dbReference>
<reference evidence="3 4" key="1">
    <citation type="journal article" date="2012" name="J. Bacteriol.">
        <title>Genome sequence of Pectobacterium sp. strain SCC3193.</title>
        <authorList>
            <person name="Koskinen J.P."/>
            <person name="Laine P."/>
            <person name="Niemi O."/>
            <person name="Nykyri J."/>
            <person name="Harjunpaa H."/>
            <person name="Auvinen P."/>
            <person name="Paulin L."/>
            <person name="Pirhonen M."/>
            <person name="Palva T."/>
            <person name="Holm L."/>
        </authorList>
    </citation>
    <scope>NUCLEOTIDE SEQUENCE [LARGE SCALE GENOMIC DNA]</scope>
    <source>
        <strain evidence="3 4">SCC3193</strain>
    </source>
</reference>
<accession>A0A0H3IB23</accession>
<comment type="similarity">
    <text evidence="2">Belongs to the DegT/DnrJ/EryC1 family.</text>
</comment>